<evidence type="ECO:0000256" key="1">
    <source>
        <dbReference type="SAM" id="Phobius"/>
    </source>
</evidence>
<dbReference type="OrthoDB" id="10256463at2759"/>
<dbReference type="AlphaFoldDB" id="A0A6L2Q5V1"/>
<keyword evidence="1" id="KW-0812">Transmembrane</keyword>
<dbReference type="InParanoid" id="A0A6L2Q5V1"/>
<feature type="transmembrane region" description="Helical" evidence="1">
    <location>
        <begin position="140"/>
        <end position="161"/>
    </location>
</feature>
<evidence type="ECO:0000313" key="2">
    <source>
        <dbReference type="EMBL" id="GFG40279.1"/>
    </source>
</evidence>
<keyword evidence="3" id="KW-1185">Reference proteome</keyword>
<feature type="transmembrane region" description="Helical" evidence="1">
    <location>
        <begin position="112"/>
        <end position="134"/>
    </location>
</feature>
<name>A0A6L2Q5V1_COPFO</name>
<keyword evidence="1" id="KW-1133">Transmembrane helix</keyword>
<proteinExistence type="predicted"/>
<gene>
    <name evidence="2" type="ORF">Cfor_12506</name>
</gene>
<comment type="caution">
    <text evidence="2">The sequence shown here is derived from an EMBL/GenBank/DDBJ whole genome shotgun (WGS) entry which is preliminary data.</text>
</comment>
<protein>
    <submittedName>
        <fullName evidence="2">Uncharacterized protein</fullName>
    </submittedName>
</protein>
<feature type="transmembrane region" description="Helical" evidence="1">
    <location>
        <begin position="196"/>
        <end position="220"/>
    </location>
</feature>
<organism evidence="2 3">
    <name type="scientific">Coptotermes formosanus</name>
    <name type="common">Formosan subterranean termite</name>
    <dbReference type="NCBI Taxonomy" id="36987"/>
    <lineage>
        <taxon>Eukaryota</taxon>
        <taxon>Metazoa</taxon>
        <taxon>Ecdysozoa</taxon>
        <taxon>Arthropoda</taxon>
        <taxon>Hexapoda</taxon>
        <taxon>Insecta</taxon>
        <taxon>Pterygota</taxon>
        <taxon>Neoptera</taxon>
        <taxon>Polyneoptera</taxon>
        <taxon>Dictyoptera</taxon>
        <taxon>Blattodea</taxon>
        <taxon>Blattoidea</taxon>
        <taxon>Termitoidae</taxon>
        <taxon>Rhinotermitidae</taxon>
        <taxon>Coptotermes</taxon>
    </lineage>
</organism>
<sequence>MKGAAKSHSVIFIGNDWTPTNTPSNGWKVSKLPTKWPLLSSIKLNFMVPPSHLPHRIFVSLVPPFLGEQYRHVYVDFLGPSLALLLMASILHYGHATKLPSAASNTSPTAVLLLYAVLMPLATYLLSSLCWATVNLTEMIALLGYGMFGHVFTLAVSLLFCQEESNTFFFFCLVIFGGLSALRVAIVLLASIPVPAARLVVCSLVATVHLLSLVFLHFAYMHRTFVYGAAELTDTDV</sequence>
<evidence type="ECO:0000313" key="3">
    <source>
        <dbReference type="Proteomes" id="UP000502823"/>
    </source>
</evidence>
<accession>A0A6L2Q5V1</accession>
<keyword evidence="1" id="KW-0472">Membrane</keyword>
<dbReference type="EMBL" id="BLKM01001688">
    <property type="protein sequence ID" value="GFG40279.1"/>
    <property type="molecule type" value="Genomic_DNA"/>
</dbReference>
<reference evidence="3" key="1">
    <citation type="submission" date="2020-01" db="EMBL/GenBank/DDBJ databases">
        <title>Draft genome sequence of the Termite Coptotermes fromosanus.</title>
        <authorList>
            <person name="Itakura S."/>
            <person name="Yosikawa Y."/>
            <person name="Umezawa K."/>
        </authorList>
    </citation>
    <scope>NUCLEOTIDE SEQUENCE [LARGE SCALE GENOMIC DNA]</scope>
</reference>
<feature type="transmembrane region" description="Helical" evidence="1">
    <location>
        <begin position="168"/>
        <end position="190"/>
    </location>
</feature>
<dbReference type="Proteomes" id="UP000502823">
    <property type="component" value="Unassembled WGS sequence"/>
</dbReference>